<protein>
    <submittedName>
        <fullName evidence="8">WD40-repeat-containing domain protein</fullName>
    </submittedName>
</protein>
<dbReference type="Gene3D" id="2.130.10.10">
    <property type="entry name" value="YVTN repeat-like/Quinoprotein amine dehydrogenase"/>
    <property type="match status" value="1"/>
</dbReference>
<feature type="region of interest" description="Disordered" evidence="7">
    <location>
        <begin position="235"/>
        <end position="273"/>
    </location>
</feature>
<dbReference type="InterPro" id="IPR036322">
    <property type="entry name" value="WD40_repeat_dom_sf"/>
</dbReference>
<dbReference type="SUPFAM" id="SSF50978">
    <property type="entry name" value="WD40 repeat-like"/>
    <property type="match status" value="1"/>
</dbReference>
<dbReference type="GO" id="GO:0034388">
    <property type="term" value="C:Pwp2p-containing subcomplex of 90S preribosome"/>
    <property type="evidence" value="ECO:0007669"/>
    <property type="project" value="TreeGrafter"/>
</dbReference>
<accession>A0A6A5ZAR6</accession>
<comment type="subcellular location">
    <subcellularLocation>
        <location evidence="1">Nucleus</location>
        <location evidence="1">Nucleolus</location>
    </subcellularLocation>
</comment>
<organism evidence="8 9">
    <name type="scientific">Lophiotrema nucula</name>
    <dbReference type="NCBI Taxonomy" id="690887"/>
    <lineage>
        <taxon>Eukaryota</taxon>
        <taxon>Fungi</taxon>
        <taxon>Dikarya</taxon>
        <taxon>Ascomycota</taxon>
        <taxon>Pezizomycotina</taxon>
        <taxon>Dothideomycetes</taxon>
        <taxon>Pleosporomycetidae</taxon>
        <taxon>Pleosporales</taxon>
        <taxon>Lophiotremataceae</taxon>
        <taxon>Lophiotrema</taxon>
    </lineage>
</organism>
<evidence type="ECO:0000256" key="2">
    <source>
        <dbReference type="ARBA" id="ARBA00022552"/>
    </source>
</evidence>
<feature type="compositionally biased region" description="Acidic residues" evidence="7">
    <location>
        <begin position="135"/>
        <end position="152"/>
    </location>
</feature>
<keyword evidence="5" id="KW-0539">Nucleus</keyword>
<evidence type="ECO:0000256" key="1">
    <source>
        <dbReference type="ARBA" id="ARBA00004604"/>
    </source>
</evidence>
<comment type="similarity">
    <text evidence="6">Belongs to the WD repeat UTP18 family.</text>
</comment>
<keyword evidence="3" id="KW-0853">WD repeat</keyword>
<dbReference type="PANTHER" id="PTHR18359:SF0">
    <property type="entry name" value="U3 SMALL NUCLEOLAR RNA-ASSOCIATED PROTEIN 18 HOMOLOG"/>
    <property type="match status" value="1"/>
</dbReference>
<keyword evidence="9" id="KW-1185">Reference proteome</keyword>
<dbReference type="AlphaFoldDB" id="A0A6A5ZAR6"/>
<feature type="region of interest" description="Disordered" evidence="7">
    <location>
        <begin position="1"/>
        <end position="152"/>
    </location>
</feature>
<keyword evidence="2" id="KW-0698">rRNA processing</keyword>
<dbReference type="SMART" id="SM00320">
    <property type="entry name" value="WD40"/>
    <property type="match status" value="4"/>
</dbReference>
<dbReference type="GO" id="GO:0032040">
    <property type="term" value="C:small-subunit processome"/>
    <property type="evidence" value="ECO:0007669"/>
    <property type="project" value="TreeGrafter"/>
</dbReference>
<feature type="compositionally biased region" description="Acidic residues" evidence="7">
    <location>
        <begin position="257"/>
        <end position="273"/>
    </location>
</feature>
<evidence type="ECO:0000313" key="8">
    <source>
        <dbReference type="EMBL" id="KAF2115498.1"/>
    </source>
</evidence>
<dbReference type="Pfam" id="PF00400">
    <property type="entry name" value="WD40"/>
    <property type="match status" value="1"/>
</dbReference>
<gene>
    <name evidence="8" type="ORF">BDV96DRAFT_520972</name>
</gene>
<evidence type="ECO:0000313" key="9">
    <source>
        <dbReference type="Proteomes" id="UP000799770"/>
    </source>
</evidence>
<evidence type="ECO:0000256" key="4">
    <source>
        <dbReference type="ARBA" id="ARBA00022737"/>
    </source>
</evidence>
<dbReference type="InterPro" id="IPR015943">
    <property type="entry name" value="WD40/YVTN_repeat-like_dom_sf"/>
</dbReference>
<feature type="compositionally biased region" description="Low complexity" evidence="7">
    <location>
        <begin position="55"/>
        <end position="76"/>
    </location>
</feature>
<dbReference type="EMBL" id="ML977323">
    <property type="protein sequence ID" value="KAF2115498.1"/>
    <property type="molecule type" value="Genomic_DNA"/>
</dbReference>
<evidence type="ECO:0000256" key="6">
    <source>
        <dbReference type="ARBA" id="ARBA00025767"/>
    </source>
</evidence>
<dbReference type="InterPro" id="IPR001680">
    <property type="entry name" value="WD40_rpt"/>
</dbReference>
<dbReference type="GO" id="GO:0006364">
    <property type="term" value="P:rRNA processing"/>
    <property type="evidence" value="ECO:0007669"/>
    <property type="project" value="UniProtKB-KW"/>
</dbReference>
<dbReference type="OrthoDB" id="1935146at2759"/>
<dbReference type="PANTHER" id="PTHR18359">
    <property type="entry name" value="WD-REPEAT PROTEIN-RELATED"/>
    <property type="match status" value="1"/>
</dbReference>
<feature type="compositionally biased region" description="Acidic residues" evidence="7">
    <location>
        <begin position="77"/>
        <end position="106"/>
    </location>
</feature>
<evidence type="ECO:0000256" key="7">
    <source>
        <dbReference type="SAM" id="MobiDB-lite"/>
    </source>
</evidence>
<reference evidence="8" key="1">
    <citation type="journal article" date="2020" name="Stud. Mycol.">
        <title>101 Dothideomycetes genomes: a test case for predicting lifestyles and emergence of pathogens.</title>
        <authorList>
            <person name="Haridas S."/>
            <person name="Albert R."/>
            <person name="Binder M."/>
            <person name="Bloem J."/>
            <person name="Labutti K."/>
            <person name="Salamov A."/>
            <person name="Andreopoulos B."/>
            <person name="Baker S."/>
            <person name="Barry K."/>
            <person name="Bills G."/>
            <person name="Bluhm B."/>
            <person name="Cannon C."/>
            <person name="Castanera R."/>
            <person name="Culley D."/>
            <person name="Daum C."/>
            <person name="Ezra D."/>
            <person name="Gonzalez J."/>
            <person name="Henrissat B."/>
            <person name="Kuo A."/>
            <person name="Liang C."/>
            <person name="Lipzen A."/>
            <person name="Lutzoni F."/>
            <person name="Magnuson J."/>
            <person name="Mondo S."/>
            <person name="Nolan M."/>
            <person name="Ohm R."/>
            <person name="Pangilinan J."/>
            <person name="Park H.-J."/>
            <person name="Ramirez L."/>
            <person name="Alfaro M."/>
            <person name="Sun H."/>
            <person name="Tritt A."/>
            <person name="Yoshinaga Y."/>
            <person name="Zwiers L.-H."/>
            <person name="Turgeon B."/>
            <person name="Goodwin S."/>
            <person name="Spatafora J."/>
            <person name="Crous P."/>
            <person name="Grigoriev I."/>
        </authorList>
    </citation>
    <scope>NUCLEOTIDE SEQUENCE</scope>
    <source>
        <strain evidence="8">CBS 627.86</strain>
    </source>
</reference>
<evidence type="ECO:0000256" key="5">
    <source>
        <dbReference type="ARBA" id="ARBA00023242"/>
    </source>
</evidence>
<dbReference type="InterPro" id="IPR045161">
    <property type="entry name" value="Utp18"/>
</dbReference>
<feature type="compositionally biased region" description="Basic and acidic residues" evidence="7">
    <location>
        <begin position="44"/>
        <end position="53"/>
    </location>
</feature>
<dbReference type="FunFam" id="2.130.10.10:FF:000549">
    <property type="entry name" value="Small nucleolar ribonucleoprotein complex subunit"/>
    <property type="match status" value="1"/>
</dbReference>
<dbReference type="Proteomes" id="UP000799770">
    <property type="component" value="Unassembled WGS sequence"/>
</dbReference>
<proteinExistence type="inferred from homology"/>
<name>A0A6A5ZAR6_9PLEO</name>
<sequence>MAPSKVKTKAREPPKRFPPPPKAKKILRDEDESDSDAELQLAKRKPEPEKEPAWEGFESDGSSSSGSGSSSSSSSSESDEEEDEHSDVDMEEEEDETEPKDEEEEALERLVFGDSAGFMKGIQDFSLDTKGGVQDSEDEDEGGDEPLDDVPDQDLFFFDSGPTPVQVDALAVAKAAESEDEDDKPAWEDSDDERLVVSLASVPQLRKLRESEADDMVSGREYVRRLRKQYQRLYPTPDWASHAQGKTKRKRSRTMEDGESEEDSSDMDVDDEDELRTQPLARLLKDADILARSSRGPAKRRKLQSGTVDIQRLKDVCKKGPSAVTSLSFHPSYPMLLSSGPSSTVSLYHVQPNPPDPNPLLTSLHIKRTPLSTTAFHPSASDSRIFLSARRRYFHVWNLTTGTIEKVSRIYGHQHEQRTMEYFSLSPNGKYMALRGSSKKGGGVINVLDAITLQWITQARIESRHGVADFVWWGDGSGLSIVGKNGEVTEWSIKDGVVGRWQDEGAVGTTVIAVGGKSGRDGWLGGDRWVAVGSSSGIVNIYDRRAWTENAHNSTPEDTNGGIPAKPKPLRVLENLTTPISHLTFSPDGQILCMASRWKHNALRLVHLPSATVFKNWPTEKTPLGRISAVAWGRPEEAEEKEGALCRLAVGNESGKVRLWEIRA</sequence>
<evidence type="ECO:0000256" key="3">
    <source>
        <dbReference type="ARBA" id="ARBA00022574"/>
    </source>
</evidence>
<keyword evidence="4" id="KW-0677">Repeat</keyword>